<sequence length="215" mass="22353">MRLGNVVLSELDKLRTLPITVLTMAGTITVAAVIGAAQRRAAAPVDVVPYVQAGFLLLGILPVGNEYTGRQFRTSLIAVPARGLLAVGKTAAAVVALMLTAVAAAAVQYALDTEAEGIGRYVGMTAYLMVIGLLAYAIALLVRHLVPALVGALCLVLILSPLLAGLTEHARWLPDRAAAELYQPTDAALTGPLVAAAWIAVIGAVAIRRFHRSDG</sequence>
<name>A0A4R4P4J5_9ACTN</name>
<feature type="transmembrane region" description="Helical" evidence="1">
    <location>
        <begin position="21"/>
        <end position="41"/>
    </location>
</feature>
<proteinExistence type="predicted"/>
<evidence type="ECO:0000313" key="3">
    <source>
        <dbReference type="Proteomes" id="UP000295075"/>
    </source>
</evidence>
<organism evidence="2 3">
    <name type="scientific">Kribbella albertanoniae</name>
    <dbReference type="NCBI Taxonomy" id="1266829"/>
    <lineage>
        <taxon>Bacteria</taxon>
        <taxon>Bacillati</taxon>
        <taxon>Actinomycetota</taxon>
        <taxon>Actinomycetes</taxon>
        <taxon>Propionibacteriales</taxon>
        <taxon>Kribbellaceae</taxon>
        <taxon>Kribbella</taxon>
    </lineage>
</organism>
<accession>A0A4R4P4J5</accession>
<dbReference type="EMBL" id="SMKA01000354">
    <property type="protein sequence ID" value="TDC14962.1"/>
    <property type="molecule type" value="Genomic_DNA"/>
</dbReference>
<evidence type="ECO:0000256" key="1">
    <source>
        <dbReference type="SAM" id="Phobius"/>
    </source>
</evidence>
<keyword evidence="1" id="KW-0472">Membrane</keyword>
<feature type="transmembrane region" description="Helical" evidence="1">
    <location>
        <begin position="121"/>
        <end position="142"/>
    </location>
</feature>
<reference evidence="2 3" key="1">
    <citation type="submission" date="2019-03" db="EMBL/GenBank/DDBJ databases">
        <title>Draft genome sequences of novel Actinobacteria.</title>
        <authorList>
            <person name="Sahin N."/>
            <person name="Ay H."/>
            <person name="Saygin H."/>
        </authorList>
    </citation>
    <scope>NUCLEOTIDE SEQUENCE [LARGE SCALE GENOMIC DNA]</scope>
    <source>
        <strain evidence="2 3">JCM 30547</strain>
    </source>
</reference>
<dbReference type="RefSeq" id="WP_132415177.1">
    <property type="nucleotide sequence ID" value="NZ_SMKA01000354.1"/>
</dbReference>
<gene>
    <name evidence="2" type="ORF">E1261_41075</name>
</gene>
<keyword evidence="1" id="KW-0812">Transmembrane</keyword>
<evidence type="ECO:0000313" key="2">
    <source>
        <dbReference type="EMBL" id="TDC14962.1"/>
    </source>
</evidence>
<feature type="transmembrane region" description="Helical" evidence="1">
    <location>
        <begin position="149"/>
        <end position="167"/>
    </location>
</feature>
<keyword evidence="1" id="KW-1133">Transmembrane helix</keyword>
<dbReference type="AlphaFoldDB" id="A0A4R4P4J5"/>
<dbReference type="OrthoDB" id="3400154at2"/>
<feature type="transmembrane region" description="Helical" evidence="1">
    <location>
        <begin position="84"/>
        <end position="109"/>
    </location>
</feature>
<protein>
    <submittedName>
        <fullName evidence="2">ABC transporter permease</fullName>
    </submittedName>
</protein>
<feature type="transmembrane region" description="Helical" evidence="1">
    <location>
        <begin position="187"/>
        <end position="207"/>
    </location>
</feature>
<dbReference type="Proteomes" id="UP000295075">
    <property type="component" value="Unassembled WGS sequence"/>
</dbReference>
<keyword evidence="3" id="KW-1185">Reference proteome</keyword>
<comment type="caution">
    <text evidence="2">The sequence shown here is derived from an EMBL/GenBank/DDBJ whole genome shotgun (WGS) entry which is preliminary data.</text>
</comment>